<dbReference type="OrthoDB" id="4774596at2"/>
<protein>
    <recommendedName>
        <fullName evidence="1">ABM domain-containing protein</fullName>
    </recommendedName>
</protein>
<proteinExistence type="predicted"/>
<dbReference type="Proteomes" id="UP000042997">
    <property type="component" value="Unassembled WGS sequence"/>
</dbReference>
<dbReference type="AlphaFoldDB" id="A0A098BT88"/>
<evidence type="ECO:0000313" key="3">
    <source>
        <dbReference type="Proteomes" id="UP000042997"/>
    </source>
</evidence>
<dbReference type="InterPro" id="IPR011008">
    <property type="entry name" value="Dimeric_a/b-barrel"/>
</dbReference>
<gene>
    <name evidence="2" type="ORF">RHRU231_90039</name>
</gene>
<dbReference type="EMBL" id="CCSD01000105">
    <property type="protein sequence ID" value="CDZ91954.1"/>
    <property type="molecule type" value="Genomic_DNA"/>
</dbReference>
<dbReference type="InterPro" id="IPR007138">
    <property type="entry name" value="ABM_dom"/>
</dbReference>
<dbReference type="Gene3D" id="3.30.70.100">
    <property type="match status" value="1"/>
</dbReference>
<evidence type="ECO:0000313" key="2">
    <source>
        <dbReference type="EMBL" id="CDZ91954.1"/>
    </source>
</evidence>
<dbReference type="eggNOG" id="COG2329">
    <property type="taxonomic scope" value="Bacteria"/>
</dbReference>
<dbReference type="Pfam" id="PF03992">
    <property type="entry name" value="ABM"/>
    <property type="match status" value="1"/>
</dbReference>
<organism evidence="2 3">
    <name type="scientific">Rhodococcus ruber</name>
    <dbReference type="NCBI Taxonomy" id="1830"/>
    <lineage>
        <taxon>Bacteria</taxon>
        <taxon>Bacillati</taxon>
        <taxon>Actinomycetota</taxon>
        <taxon>Actinomycetes</taxon>
        <taxon>Mycobacteriales</taxon>
        <taxon>Nocardiaceae</taxon>
        <taxon>Rhodococcus</taxon>
    </lineage>
</organism>
<dbReference type="SUPFAM" id="SSF54909">
    <property type="entry name" value="Dimeric alpha+beta barrel"/>
    <property type="match status" value="1"/>
</dbReference>
<sequence length="112" mass="12384">MAAMTTEILRIDKFAVPAAARETFLAAVHETHRDLRTQPGFRGDDVVELCSGPSEYNIVTVVRWADPTALHEARTVLQERHARRGFDPAAFRLELGVVADVGNYVPVDPGTR</sequence>
<feature type="domain" description="ABM" evidence="1">
    <location>
        <begin position="13"/>
        <end position="72"/>
    </location>
</feature>
<reference evidence="2 3" key="1">
    <citation type="journal article" date="2014" name="Genome Announc.">
        <title>Draft Genome Sequence of Propane- and Butane-Oxidizing Actinobacterium Rhodococcus ruber IEGM 231.</title>
        <authorList>
            <person name="Ivshina I.B."/>
            <person name="Kuyukina M.S."/>
            <person name="Krivoruchko A.V."/>
            <person name="Barbe V."/>
            <person name="Fischer C."/>
        </authorList>
    </citation>
    <scope>NUCLEOTIDE SEQUENCE [LARGE SCALE GENOMIC DNA]</scope>
</reference>
<accession>A0A098BT88</accession>
<evidence type="ECO:0000259" key="1">
    <source>
        <dbReference type="Pfam" id="PF03992"/>
    </source>
</evidence>
<name>A0A098BT88_9NOCA</name>